<feature type="transmembrane region" description="Helical" evidence="18">
    <location>
        <begin position="442"/>
        <end position="461"/>
    </location>
</feature>
<dbReference type="GO" id="GO:0006659">
    <property type="term" value="P:phosphatidylserine biosynthetic process"/>
    <property type="evidence" value="ECO:0007669"/>
    <property type="project" value="UniProtKB-ARBA"/>
</dbReference>
<dbReference type="OrthoDB" id="5571089at2759"/>
<evidence type="ECO:0000256" key="12">
    <source>
        <dbReference type="ARBA" id="ARBA00023136"/>
    </source>
</evidence>
<dbReference type="GO" id="GO:0006886">
    <property type="term" value="P:intracellular protein transport"/>
    <property type="evidence" value="ECO:0007669"/>
    <property type="project" value="InterPro"/>
</dbReference>
<evidence type="ECO:0000256" key="18">
    <source>
        <dbReference type="SAM" id="Phobius"/>
    </source>
</evidence>
<evidence type="ECO:0000256" key="7">
    <source>
        <dbReference type="ARBA" id="ARBA00022679"/>
    </source>
</evidence>
<reference evidence="20" key="1">
    <citation type="submission" date="2022-07" db="EMBL/GenBank/DDBJ databases">
        <title>Phylogenomic reconstructions and comparative analyses of Kickxellomycotina fungi.</title>
        <authorList>
            <person name="Reynolds N.K."/>
            <person name="Stajich J.E."/>
            <person name="Barry K."/>
            <person name="Grigoriev I.V."/>
            <person name="Crous P."/>
            <person name="Smith M.E."/>
        </authorList>
    </citation>
    <scope>NUCLEOTIDE SEQUENCE</scope>
    <source>
        <strain evidence="20">CBS 109367</strain>
    </source>
</reference>
<evidence type="ECO:0000256" key="14">
    <source>
        <dbReference type="ARBA" id="ARBA00023264"/>
    </source>
</evidence>
<evidence type="ECO:0000313" key="21">
    <source>
        <dbReference type="Proteomes" id="UP001151516"/>
    </source>
</evidence>
<dbReference type="GO" id="GO:0005789">
    <property type="term" value="C:endoplasmic reticulum membrane"/>
    <property type="evidence" value="ECO:0007669"/>
    <property type="project" value="UniProtKB-SubCell"/>
</dbReference>
<dbReference type="GO" id="GO:0000145">
    <property type="term" value="C:exocyst"/>
    <property type="evidence" value="ECO:0007669"/>
    <property type="project" value="TreeGrafter"/>
</dbReference>
<evidence type="ECO:0000256" key="13">
    <source>
        <dbReference type="ARBA" id="ARBA00023209"/>
    </source>
</evidence>
<comment type="catalytic activity">
    <reaction evidence="1">
        <text>a CDP-1,2-diacyl-sn-glycerol + L-serine = a 1,2-diacyl-sn-glycero-3-phospho-L-serine + CMP + H(+)</text>
        <dbReference type="Rhea" id="RHEA:16913"/>
        <dbReference type="ChEBI" id="CHEBI:15378"/>
        <dbReference type="ChEBI" id="CHEBI:33384"/>
        <dbReference type="ChEBI" id="CHEBI:57262"/>
        <dbReference type="ChEBI" id="CHEBI:58332"/>
        <dbReference type="ChEBI" id="CHEBI:60377"/>
        <dbReference type="EC" id="2.7.8.8"/>
    </reaction>
</comment>
<dbReference type="Proteomes" id="UP001151516">
    <property type="component" value="Unassembled WGS sequence"/>
</dbReference>
<evidence type="ECO:0000256" key="16">
    <source>
        <dbReference type="ARBA" id="ARBA00060701"/>
    </source>
</evidence>
<dbReference type="InterPro" id="IPR007225">
    <property type="entry name" value="EXOC6/Sec15"/>
</dbReference>
<comment type="similarity">
    <text evidence="17">Belongs to the CDP-alcohol phosphatidyltransferase class-I family.</text>
</comment>
<evidence type="ECO:0000256" key="1">
    <source>
        <dbReference type="ARBA" id="ARBA00000287"/>
    </source>
</evidence>
<keyword evidence="6" id="KW-0444">Lipid biosynthesis</keyword>
<dbReference type="GO" id="GO:0006893">
    <property type="term" value="P:Golgi to plasma membrane transport"/>
    <property type="evidence" value="ECO:0007669"/>
    <property type="project" value="TreeGrafter"/>
</dbReference>
<dbReference type="FunFam" id="1.20.120.1760:FF:000022">
    <property type="entry name" value="CDP-diacylglycerol--serine O-phosphatidyltransferase"/>
    <property type="match status" value="1"/>
</dbReference>
<organism evidence="20 21">
    <name type="scientific">Coemansia spiralis</name>
    <dbReference type="NCBI Taxonomy" id="417178"/>
    <lineage>
        <taxon>Eukaryota</taxon>
        <taxon>Fungi</taxon>
        <taxon>Fungi incertae sedis</taxon>
        <taxon>Zoopagomycota</taxon>
        <taxon>Kickxellomycotina</taxon>
        <taxon>Kickxellomycetes</taxon>
        <taxon>Kickxellales</taxon>
        <taxon>Kickxellaceae</taxon>
        <taxon>Coemansia</taxon>
    </lineage>
</organism>
<dbReference type="Pfam" id="PF01066">
    <property type="entry name" value="CDP-OH_P_transf"/>
    <property type="match status" value="1"/>
</dbReference>
<feature type="transmembrane region" description="Helical" evidence="18">
    <location>
        <begin position="374"/>
        <end position="398"/>
    </location>
</feature>
<keyword evidence="7 17" id="KW-0808">Transferase</keyword>
<keyword evidence="12 18" id="KW-0472">Membrane</keyword>
<feature type="transmembrane region" description="Helical" evidence="18">
    <location>
        <begin position="467"/>
        <end position="486"/>
    </location>
</feature>
<evidence type="ECO:0000256" key="6">
    <source>
        <dbReference type="ARBA" id="ARBA00022516"/>
    </source>
</evidence>
<dbReference type="InterPro" id="IPR048254">
    <property type="entry name" value="CDP_ALCOHOL_P_TRANSF_CS"/>
</dbReference>
<evidence type="ECO:0000256" key="2">
    <source>
        <dbReference type="ARBA" id="ARBA00004477"/>
    </source>
</evidence>
<comment type="pathway">
    <text evidence="3">Lipid metabolism.</text>
</comment>
<feature type="transmembrane region" description="Helical" evidence="18">
    <location>
        <begin position="404"/>
        <end position="421"/>
    </location>
</feature>
<gene>
    <name evidence="20" type="primary">CHO1</name>
    <name evidence="20" type="ORF">IWW39_005439</name>
</gene>
<evidence type="ECO:0000256" key="8">
    <source>
        <dbReference type="ARBA" id="ARBA00022692"/>
    </source>
</evidence>
<dbReference type="Gene3D" id="1.20.120.1760">
    <property type="match status" value="1"/>
</dbReference>
<feature type="transmembrane region" description="Helical" evidence="18">
    <location>
        <begin position="507"/>
        <end position="527"/>
    </location>
</feature>
<dbReference type="Pfam" id="PF20651">
    <property type="entry name" value="EXOC6_Sec15_N"/>
    <property type="match status" value="1"/>
</dbReference>
<evidence type="ECO:0000256" key="5">
    <source>
        <dbReference type="ARBA" id="ARBA00017171"/>
    </source>
</evidence>
<dbReference type="GO" id="GO:0003882">
    <property type="term" value="F:CDP-diacylglycerol-serine O-phosphatidyltransferase activity"/>
    <property type="evidence" value="ECO:0007669"/>
    <property type="project" value="UniProtKB-EC"/>
</dbReference>
<dbReference type="EMBL" id="JANBTX010000280">
    <property type="protein sequence ID" value="KAJ2683546.1"/>
    <property type="molecule type" value="Genomic_DNA"/>
</dbReference>
<comment type="pathway">
    <text evidence="16">Phospholipid metabolism; phosphatidylethanolamine biosynthesis; phosphatidylethanolamine from CDP-diacylglycerol: step 1/2.</text>
</comment>
<keyword evidence="10 18" id="KW-1133">Transmembrane helix</keyword>
<evidence type="ECO:0000259" key="19">
    <source>
        <dbReference type="Pfam" id="PF20651"/>
    </source>
</evidence>
<proteinExistence type="inferred from homology"/>
<evidence type="ECO:0000256" key="4">
    <source>
        <dbReference type="ARBA" id="ARBA00013174"/>
    </source>
</evidence>
<dbReference type="PANTHER" id="PTHR12702:SF0">
    <property type="entry name" value="EXOCYST COMPLEX COMPONENT 6"/>
    <property type="match status" value="1"/>
</dbReference>
<sequence length="589" mass="65730">MADSIQQQLQQLVLLSDSVGTAGAGVGAGSVSTVEEAMEQLGPLIHSVYRANKQKLFRQQVELFAQRKDAEIMKLCGNYHQEFVQSVAQLLKVRQNTSELQEKVVGLNAELQLSGKSLYEKKAELLSLRREHGNIQDAVDAVRGCLDVVRMVAGFDEQVVGKQYYSAIKTLGALKDQSLPQVRRFAFGRMLESSIPHMETKLQAAALKDMKDWLFGLKKTTRDIGRHLTGRMQRKQGMWAERDAAVQERYFVSSAVQFVLDEEYDHDEPLAVDMMPLYQCLHINEKLGRRAEFRRSFTEDRSDQLSLILASPVQFALAQLAPFEAMLFDVIGFFVVEHGILASAPDFRSKADVKRKTSDPELPSRFSMVRSFQLADFVTLGNGVCGCLSLMFAMKALITQNTDFLFTSFWCIPVGVFFDFLDGRVARWKNSSSLLGQELDSLADFCSFGIAPAVLGFACGFQKMLDLVVLTYFVCCGLARLARYNATVAAMPKDSGGKVKFFEGTPIPTTLVIVGVLAYGVSCGKFWRFANPVYQHEGPFAVFSQAFTPEHVWGGEITLFPGYELHPLVLMYGVSGTLMISRRLRIPKP</sequence>
<dbReference type="InterPro" id="IPR043130">
    <property type="entry name" value="CDP-OH_PTrfase_TM_dom"/>
</dbReference>
<comment type="caution">
    <text evidence="20">The sequence shown here is derived from an EMBL/GenBank/DDBJ whole genome shotgun (WGS) entry which is preliminary data.</text>
</comment>
<evidence type="ECO:0000256" key="15">
    <source>
        <dbReference type="ARBA" id="ARBA00032361"/>
    </source>
</evidence>
<comment type="subcellular location">
    <subcellularLocation>
        <location evidence="2">Endoplasmic reticulum membrane</location>
        <topology evidence="2">Multi-pass membrane protein</topology>
    </subcellularLocation>
</comment>
<evidence type="ECO:0000256" key="10">
    <source>
        <dbReference type="ARBA" id="ARBA00022989"/>
    </source>
</evidence>
<dbReference type="GO" id="GO:0090522">
    <property type="term" value="P:vesicle tethering involved in exocytosis"/>
    <property type="evidence" value="ECO:0007669"/>
    <property type="project" value="InterPro"/>
</dbReference>
<protein>
    <recommendedName>
        <fullName evidence="5">CDP-diacylglycerol--serine O-phosphatidyltransferase</fullName>
        <ecNumber evidence="4">2.7.8.8</ecNumber>
    </recommendedName>
    <alternativeName>
        <fullName evidence="15">Phosphatidylserine synthase</fullName>
    </alternativeName>
</protein>
<keyword evidence="8 18" id="KW-0812">Transmembrane</keyword>
<keyword evidence="9" id="KW-0256">Endoplasmic reticulum</keyword>
<evidence type="ECO:0000256" key="9">
    <source>
        <dbReference type="ARBA" id="ARBA00022824"/>
    </source>
</evidence>
<evidence type="ECO:0000256" key="17">
    <source>
        <dbReference type="RuleBase" id="RU003750"/>
    </source>
</evidence>
<evidence type="ECO:0000313" key="20">
    <source>
        <dbReference type="EMBL" id="KAJ2683546.1"/>
    </source>
</evidence>
<keyword evidence="21" id="KW-1185">Reference proteome</keyword>
<dbReference type="InterPro" id="IPR000462">
    <property type="entry name" value="CDP-OH_P_trans"/>
</dbReference>
<name>A0A9W8L2N5_9FUNG</name>
<dbReference type="AlphaFoldDB" id="A0A9W8L2N5"/>
<keyword evidence="14" id="KW-1208">Phospholipid metabolism</keyword>
<dbReference type="PROSITE" id="PS00379">
    <property type="entry name" value="CDP_ALCOHOL_P_TRANSF"/>
    <property type="match status" value="1"/>
</dbReference>
<feature type="domain" description="Exocyst complex component EXOC6/Sec15 N-terminal" evidence="19">
    <location>
        <begin position="62"/>
        <end position="227"/>
    </location>
</feature>
<dbReference type="InterPro" id="IPR048359">
    <property type="entry name" value="EXOC6_Sec15_N"/>
</dbReference>
<dbReference type="EC" id="2.7.8.8" evidence="4"/>
<keyword evidence="13" id="KW-0594">Phospholipid biosynthesis</keyword>
<keyword evidence="11" id="KW-0443">Lipid metabolism</keyword>
<evidence type="ECO:0000256" key="11">
    <source>
        <dbReference type="ARBA" id="ARBA00023098"/>
    </source>
</evidence>
<dbReference type="PANTHER" id="PTHR12702">
    <property type="entry name" value="SEC15"/>
    <property type="match status" value="1"/>
</dbReference>
<evidence type="ECO:0000256" key="3">
    <source>
        <dbReference type="ARBA" id="ARBA00005189"/>
    </source>
</evidence>
<accession>A0A9W8L2N5</accession>